<dbReference type="RefSeq" id="WP_305907123.1">
    <property type="nucleotide sequence ID" value="NZ_CP157743.1"/>
</dbReference>
<gene>
    <name evidence="4" type="ORF">Q9L42_017590</name>
</gene>
<name>A0AAU7NT21_9GAMM</name>
<evidence type="ECO:0000256" key="1">
    <source>
        <dbReference type="SAM" id="MobiDB-lite"/>
    </source>
</evidence>
<feature type="transmembrane region" description="Helical" evidence="2">
    <location>
        <begin position="165"/>
        <end position="188"/>
    </location>
</feature>
<dbReference type="InterPro" id="IPR002656">
    <property type="entry name" value="Acyl_transf_3_dom"/>
</dbReference>
<keyword evidence="2" id="KW-0472">Membrane</keyword>
<dbReference type="GO" id="GO:0016747">
    <property type="term" value="F:acyltransferase activity, transferring groups other than amino-acyl groups"/>
    <property type="evidence" value="ECO:0007669"/>
    <property type="project" value="InterPro"/>
</dbReference>
<dbReference type="EC" id="2.3.-.-" evidence="4"/>
<keyword evidence="4" id="KW-0012">Acyltransferase</keyword>
<accession>A0AAU7NT21</accession>
<evidence type="ECO:0000313" key="5">
    <source>
        <dbReference type="Proteomes" id="UP001225378"/>
    </source>
</evidence>
<evidence type="ECO:0000313" key="4">
    <source>
        <dbReference type="EMBL" id="XBS20146.1"/>
    </source>
</evidence>
<evidence type="ECO:0000259" key="3">
    <source>
        <dbReference type="Pfam" id="PF01757"/>
    </source>
</evidence>
<feature type="transmembrane region" description="Helical" evidence="2">
    <location>
        <begin position="285"/>
        <end position="303"/>
    </location>
</feature>
<feature type="transmembrane region" description="Helical" evidence="2">
    <location>
        <begin position="128"/>
        <end position="145"/>
    </location>
</feature>
<keyword evidence="2" id="KW-1133">Transmembrane helix</keyword>
<evidence type="ECO:0000256" key="2">
    <source>
        <dbReference type="SAM" id="Phobius"/>
    </source>
</evidence>
<dbReference type="AlphaFoldDB" id="A0AAU7NT21"/>
<dbReference type="InterPro" id="IPR050879">
    <property type="entry name" value="Acyltransferase_3"/>
</dbReference>
<feature type="transmembrane region" description="Helical" evidence="2">
    <location>
        <begin position="247"/>
        <end position="265"/>
    </location>
</feature>
<dbReference type="KEGG" id="mech:Q9L42_017590"/>
<dbReference type="Pfam" id="PF01757">
    <property type="entry name" value="Acyl_transf_3"/>
    <property type="match status" value="1"/>
</dbReference>
<dbReference type="Proteomes" id="UP001225378">
    <property type="component" value="Chromosome"/>
</dbReference>
<dbReference type="GO" id="GO:0000271">
    <property type="term" value="P:polysaccharide biosynthetic process"/>
    <property type="evidence" value="ECO:0007669"/>
    <property type="project" value="TreeGrafter"/>
</dbReference>
<proteinExistence type="predicted"/>
<dbReference type="GO" id="GO:0016020">
    <property type="term" value="C:membrane"/>
    <property type="evidence" value="ECO:0007669"/>
    <property type="project" value="TreeGrafter"/>
</dbReference>
<feature type="compositionally biased region" description="Polar residues" evidence="1">
    <location>
        <begin position="10"/>
        <end position="19"/>
    </location>
</feature>
<feature type="region of interest" description="Disordered" evidence="1">
    <location>
        <begin position="10"/>
        <end position="32"/>
    </location>
</feature>
<feature type="transmembrane region" description="Helical" evidence="2">
    <location>
        <begin position="49"/>
        <end position="70"/>
    </location>
</feature>
<feature type="transmembrane region" description="Helical" evidence="2">
    <location>
        <begin position="315"/>
        <end position="336"/>
    </location>
</feature>
<keyword evidence="4" id="KW-0808">Transferase</keyword>
<organism evidence="4 5">
    <name type="scientific">Methylomarinum roseum</name>
    <dbReference type="NCBI Taxonomy" id="3067653"/>
    <lineage>
        <taxon>Bacteria</taxon>
        <taxon>Pseudomonadati</taxon>
        <taxon>Pseudomonadota</taxon>
        <taxon>Gammaproteobacteria</taxon>
        <taxon>Methylococcales</taxon>
        <taxon>Methylococcaceae</taxon>
        <taxon>Methylomarinum</taxon>
    </lineage>
</organism>
<dbReference type="PANTHER" id="PTHR23028">
    <property type="entry name" value="ACETYLTRANSFERASE"/>
    <property type="match status" value="1"/>
</dbReference>
<keyword evidence="2" id="KW-0812">Transmembrane</keyword>
<feature type="transmembrane region" description="Helical" evidence="2">
    <location>
        <begin position="82"/>
        <end position="107"/>
    </location>
</feature>
<feature type="transmembrane region" description="Helical" evidence="2">
    <location>
        <begin position="356"/>
        <end position="379"/>
    </location>
</feature>
<keyword evidence="5" id="KW-1185">Reference proteome</keyword>
<feature type="domain" description="Acyltransferase 3" evidence="3">
    <location>
        <begin position="51"/>
        <end position="374"/>
    </location>
</feature>
<dbReference type="EMBL" id="CP157743">
    <property type="protein sequence ID" value="XBS20146.1"/>
    <property type="molecule type" value="Genomic_DNA"/>
</dbReference>
<sequence>MIQSLYATKASVRSRNKAPQPTRKSRAAERDVKHQRSGVLYLKSSTGKYYIGLDHVRALAAFMVFTWHFIHVNNGHNAPPPTFPLSLLTEGHTGVALFMALSGYLFAKLLDGKSIIYTQFIWNRFLRLAPLLLIIIFIVGLKNYFAGQDIYSYAKSILAGFIRPLLPNGGWSITAEFHFYLIFPLLLFLTSRWKYSLLLVLMLAVTMRAFLHHELGQIQTLSYWTIIGRVDQFVLGILAFQFRNSIANKHLVVFFCFFIFAYFYWYFDSMGGFYKSPSYPSPSSIWIYMPTIEGFTYALLIAWYDNSFRHSTGKISRFIALIGTYSYSIYLLHFFVVFRMSKAINAHIIDLSNINLAILFSILCFLVMVPIGYISYRFIETPFLRFRKVYCRSL</sequence>
<reference evidence="4 5" key="1">
    <citation type="journal article" date="2024" name="Microbiology">
        <title>Methylomarinum rosea sp. nov., a novel halophilic methanotrophic bacterium from the hypersaline Lake Elton.</title>
        <authorList>
            <person name="Suleimanov R.Z."/>
            <person name="Oshkin I.Y."/>
            <person name="Danilova O.V."/>
            <person name="Suzina N.E."/>
            <person name="Dedysh S.N."/>
        </authorList>
    </citation>
    <scope>NUCLEOTIDE SEQUENCE [LARGE SCALE GENOMIC DNA]</scope>
    <source>
        <strain evidence="4 5">Ch1-1</strain>
    </source>
</reference>
<protein>
    <submittedName>
        <fullName evidence="4">Acyltransferase</fullName>
        <ecNumber evidence="4">2.3.-.-</ecNumber>
    </submittedName>
</protein>
<dbReference type="PANTHER" id="PTHR23028:SF53">
    <property type="entry name" value="ACYL_TRANSF_3 DOMAIN-CONTAINING PROTEIN"/>
    <property type="match status" value="1"/>
</dbReference>